<dbReference type="InterPro" id="IPR002347">
    <property type="entry name" value="SDR_fam"/>
</dbReference>
<name>A0A8H6EDT3_9HELO</name>
<reference evidence="2 3" key="1">
    <citation type="journal article" date="2020" name="Phytopathology">
        <title>A high-quality genome resource of Botrytis fragariae, a new and rapidly spreading fungal pathogen causing strawberry gray mold in the U.S.A.</title>
        <authorList>
            <person name="Wu Y."/>
            <person name="Saski C.A."/>
            <person name="Schnabel G."/>
            <person name="Xiao S."/>
            <person name="Hu M."/>
        </authorList>
    </citation>
    <scope>NUCLEOTIDE SEQUENCE [LARGE SCALE GENOMIC DNA]</scope>
    <source>
        <strain evidence="2 3">BVB16</strain>
    </source>
</reference>
<proteinExistence type="predicted"/>
<dbReference type="SUPFAM" id="SSF51735">
    <property type="entry name" value="NAD(P)-binding Rossmann-fold domains"/>
    <property type="match status" value="1"/>
</dbReference>
<gene>
    <name evidence="2" type="ORF">Bfra_012381</name>
</gene>
<dbReference type="GO" id="GO:0016491">
    <property type="term" value="F:oxidoreductase activity"/>
    <property type="evidence" value="ECO:0007669"/>
    <property type="project" value="UniProtKB-KW"/>
</dbReference>
<dbReference type="PANTHER" id="PTHR43157:SF31">
    <property type="entry name" value="PHOSPHATIDYLINOSITOL-GLYCAN BIOSYNTHESIS CLASS F PROTEIN"/>
    <property type="match status" value="1"/>
</dbReference>
<dbReference type="RefSeq" id="XP_037187420.1">
    <property type="nucleotide sequence ID" value="XM_037342698.1"/>
</dbReference>
<comment type="caution">
    <text evidence="2">The sequence shown here is derived from an EMBL/GenBank/DDBJ whole genome shotgun (WGS) entry which is preliminary data.</text>
</comment>
<keyword evidence="3" id="KW-1185">Reference proteome</keyword>
<feature type="non-terminal residue" evidence="2">
    <location>
        <position position="1"/>
    </location>
</feature>
<organism evidence="2 3">
    <name type="scientific">Botrytis fragariae</name>
    <dbReference type="NCBI Taxonomy" id="1964551"/>
    <lineage>
        <taxon>Eukaryota</taxon>
        <taxon>Fungi</taxon>
        <taxon>Dikarya</taxon>
        <taxon>Ascomycota</taxon>
        <taxon>Pezizomycotina</taxon>
        <taxon>Leotiomycetes</taxon>
        <taxon>Helotiales</taxon>
        <taxon>Sclerotiniaceae</taxon>
        <taxon>Botrytis</taxon>
    </lineage>
</organism>
<dbReference type="Proteomes" id="UP000531561">
    <property type="component" value="Unassembled WGS sequence"/>
</dbReference>
<dbReference type="PANTHER" id="PTHR43157">
    <property type="entry name" value="PHOSPHATIDYLINOSITOL-GLYCAN BIOSYNTHESIS CLASS F PROTEIN-RELATED"/>
    <property type="match status" value="1"/>
</dbReference>
<dbReference type="Pfam" id="PF00106">
    <property type="entry name" value="adh_short"/>
    <property type="match status" value="1"/>
</dbReference>
<dbReference type="EMBL" id="JABFCT010000022">
    <property type="protein sequence ID" value="KAF5868471.1"/>
    <property type="molecule type" value="Genomic_DNA"/>
</dbReference>
<dbReference type="Gene3D" id="3.40.50.720">
    <property type="entry name" value="NAD(P)-binding Rossmann-like Domain"/>
    <property type="match status" value="1"/>
</dbReference>
<protein>
    <submittedName>
        <fullName evidence="2">Putative short-chain dehydrogenase reductase protein</fullName>
    </submittedName>
</protein>
<evidence type="ECO:0000256" key="1">
    <source>
        <dbReference type="ARBA" id="ARBA00023002"/>
    </source>
</evidence>
<dbReference type="OrthoDB" id="542013at2759"/>
<dbReference type="AlphaFoldDB" id="A0A8H6EDT3"/>
<keyword evidence="1" id="KW-0560">Oxidoreductase</keyword>
<evidence type="ECO:0000313" key="2">
    <source>
        <dbReference type="EMBL" id="KAF5868471.1"/>
    </source>
</evidence>
<accession>A0A8H6EDT3</accession>
<dbReference type="GeneID" id="59266390"/>
<dbReference type="InterPro" id="IPR036291">
    <property type="entry name" value="NAD(P)-bd_dom_sf"/>
</dbReference>
<evidence type="ECO:0000313" key="3">
    <source>
        <dbReference type="Proteomes" id="UP000531561"/>
    </source>
</evidence>
<sequence length="125" mass="14004">FIVKVPPPRTSFEGKTIIITGRNTGLGFEAAKFYLKLKASRVILACRSLEKVDQAKLELEQTFAISKDIVETWQVDLSSYTSAKSLPRLDVMLLNAGIMTKEYRVAKDNESTITVNVILTFLMAF</sequence>